<dbReference type="PROSITE" id="PS51494">
    <property type="entry name" value="SPOIVB"/>
    <property type="match status" value="1"/>
</dbReference>
<organism evidence="3 4">
    <name type="scientific">Sutcliffiella rhizosphaerae</name>
    <dbReference type="NCBI Taxonomy" id="2880967"/>
    <lineage>
        <taxon>Bacteria</taxon>
        <taxon>Bacillati</taxon>
        <taxon>Bacillota</taxon>
        <taxon>Bacilli</taxon>
        <taxon>Bacillales</taxon>
        <taxon>Bacillaceae</taxon>
        <taxon>Sutcliffiella</taxon>
    </lineage>
</organism>
<evidence type="ECO:0000313" key="4">
    <source>
        <dbReference type="Proteomes" id="UP000789833"/>
    </source>
</evidence>
<dbReference type="InterPro" id="IPR001478">
    <property type="entry name" value="PDZ"/>
</dbReference>
<dbReference type="Pfam" id="PF17820">
    <property type="entry name" value="PDZ_6"/>
    <property type="match status" value="1"/>
</dbReference>
<name>A0ABM8YT28_9BACI</name>
<dbReference type="SMART" id="SM00228">
    <property type="entry name" value="PDZ"/>
    <property type="match status" value="1"/>
</dbReference>
<reference evidence="3 4" key="1">
    <citation type="submission" date="2021-10" db="EMBL/GenBank/DDBJ databases">
        <authorList>
            <person name="Criscuolo A."/>
        </authorList>
    </citation>
    <scope>NUCLEOTIDE SEQUENCE [LARGE SCALE GENOMIC DNA]</scope>
    <source>
        <strain evidence="4">CIP 111883</strain>
    </source>
</reference>
<protein>
    <submittedName>
        <fullName evidence="3">SpoIVB peptidase</fullName>
        <ecNumber evidence="3">3.4.21.116</ecNumber>
    </submittedName>
</protein>
<dbReference type="Pfam" id="PF05580">
    <property type="entry name" value="Peptidase_S55"/>
    <property type="match status" value="1"/>
</dbReference>
<dbReference type="NCBIfam" id="TIGR02860">
    <property type="entry name" value="spore_IV_B"/>
    <property type="match status" value="1"/>
</dbReference>
<dbReference type="EMBL" id="CAKJTJ010000037">
    <property type="protein sequence ID" value="CAG9623187.1"/>
    <property type="molecule type" value="Genomic_DNA"/>
</dbReference>
<keyword evidence="3" id="KW-0378">Hydrolase</keyword>
<dbReference type="InterPro" id="IPR014219">
    <property type="entry name" value="SpoIVB"/>
</dbReference>
<evidence type="ECO:0000313" key="3">
    <source>
        <dbReference type="EMBL" id="CAG9623187.1"/>
    </source>
</evidence>
<dbReference type="Gene3D" id="2.30.42.10">
    <property type="match status" value="1"/>
</dbReference>
<keyword evidence="1" id="KW-0645">Protease</keyword>
<evidence type="ECO:0000259" key="2">
    <source>
        <dbReference type="PROSITE" id="PS51494"/>
    </source>
</evidence>
<dbReference type="InterPro" id="IPR036034">
    <property type="entry name" value="PDZ_sf"/>
</dbReference>
<dbReference type="InterPro" id="IPR008763">
    <property type="entry name" value="Peptidase_S55"/>
</dbReference>
<sequence length="428" mass="46095">MREDIVRKFVGVFLLVSIMVLCVSQPFKEYVQIPNKITLFEGQGLHFPSSIPVTAKVKESSSSLGIVKTEKTLGFNGKQSGADKVVLQLAGIPIKQVNVDVIPEYYVYPGGQSIGVKLNTLGVLVVGHHQVDTDAGKQSPGELAGIQVGDIITKINGKKIEQMSDVAPFVQESGKTGQPLDVVISREDNTIKTKLIPLKDKEDSSFRIGLYIRDSAAGIGTMTFYDPITMKYGALGHVISDMDTKKPIIVQDGQIVRSTVTSIDKGSNGVPGEKLARFSNDRSAIGDISRNSPFGIFGTLHKDIDNGIMDKKLPIALSSEVKEGPAKILTVVDGDKVEEFDVEVISSIPQKFPATKGMVIKITDSDLLDKTGGIVQGMSGSPIIQNGKVIGAVTHVFVNDPTSGYGVHIEWMLNEAGIDIYQNEEKVG</sequence>
<keyword evidence="1" id="KW-0720">Serine protease</keyword>
<keyword evidence="4" id="KW-1185">Reference proteome</keyword>
<feature type="domain" description="Peptidase S55" evidence="2">
    <location>
        <begin position="189"/>
        <end position="428"/>
    </location>
</feature>
<comment type="caution">
    <text evidence="3">The sequence shown here is derived from an EMBL/GenBank/DDBJ whole genome shotgun (WGS) entry which is preliminary data.</text>
</comment>
<dbReference type="SUPFAM" id="SSF50156">
    <property type="entry name" value="PDZ domain-like"/>
    <property type="match status" value="1"/>
</dbReference>
<evidence type="ECO:0000256" key="1">
    <source>
        <dbReference type="ARBA" id="ARBA00022825"/>
    </source>
</evidence>
<dbReference type="EC" id="3.4.21.116" evidence="3"/>
<proteinExistence type="predicted"/>
<gene>
    <name evidence="3" type="primary">spoIVB</name>
    <name evidence="3" type="ORF">BACCIP111883_03983</name>
</gene>
<dbReference type="Proteomes" id="UP000789833">
    <property type="component" value="Unassembled WGS sequence"/>
</dbReference>
<accession>A0ABM8YT28</accession>
<dbReference type="GO" id="GO:0016787">
    <property type="term" value="F:hydrolase activity"/>
    <property type="evidence" value="ECO:0007669"/>
    <property type="project" value="UniProtKB-KW"/>
</dbReference>
<dbReference type="SUPFAM" id="SSF50494">
    <property type="entry name" value="Trypsin-like serine proteases"/>
    <property type="match status" value="1"/>
</dbReference>
<dbReference type="RefSeq" id="WP_230504391.1">
    <property type="nucleotide sequence ID" value="NZ_CAKJTJ010000037.1"/>
</dbReference>
<dbReference type="InterPro" id="IPR009003">
    <property type="entry name" value="Peptidase_S1_PA"/>
</dbReference>
<dbReference type="InterPro" id="IPR041489">
    <property type="entry name" value="PDZ_6"/>
</dbReference>